<dbReference type="OrthoDB" id="695979at2759"/>
<comment type="caution">
    <text evidence="1">The sequence shown here is derived from an EMBL/GenBank/DDBJ whole genome shotgun (WGS) entry which is preliminary data.</text>
</comment>
<dbReference type="STRING" id="4540.A0A3L6RG72"/>
<sequence length="192" mass="20729">MEPQLSWGAAAAIWEDPAAVSVAGPPVVLQVMNLRPWPDAPGSGWRAMLLSDGHHFISAALPPYVAASPAALSMREGAVVHLPNFELRVEVRKRLIIPKELVVLQTEWVTIGNPKLYQPAHWEGNHEELNPQLASRSESSSSSELSTGAYSAGQGLKQLLTTGVVAMFEQPVMQVVSVMSSGQGNLEKFLVQ</sequence>
<reference evidence="2" key="1">
    <citation type="journal article" date="2019" name="Nat. Commun.">
        <title>The genome of broomcorn millet.</title>
        <authorList>
            <person name="Zou C."/>
            <person name="Miki D."/>
            <person name="Li D."/>
            <person name="Tang Q."/>
            <person name="Xiao L."/>
            <person name="Rajput S."/>
            <person name="Deng P."/>
            <person name="Jia W."/>
            <person name="Huang R."/>
            <person name="Zhang M."/>
            <person name="Sun Y."/>
            <person name="Hu J."/>
            <person name="Fu X."/>
            <person name="Schnable P.S."/>
            <person name="Li F."/>
            <person name="Zhang H."/>
            <person name="Feng B."/>
            <person name="Zhu X."/>
            <person name="Liu R."/>
            <person name="Schnable J.C."/>
            <person name="Zhu J.-K."/>
            <person name="Zhang H."/>
        </authorList>
    </citation>
    <scope>NUCLEOTIDE SEQUENCE [LARGE SCALE GENOMIC DNA]</scope>
</reference>
<evidence type="ECO:0000313" key="2">
    <source>
        <dbReference type="Proteomes" id="UP000275267"/>
    </source>
</evidence>
<evidence type="ECO:0000313" key="1">
    <source>
        <dbReference type="EMBL" id="RLN03569.1"/>
    </source>
</evidence>
<dbReference type="Proteomes" id="UP000275267">
    <property type="component" value="Unassembled WGS sequence"/>
</dbReference>
<dbReference type="SUPFAM" id="SSF50249">
    <property type="entry name" value="Nucleic acid-binding proteins"/>
    <property type="match status" value="1"/>
</dbReference>
<keyword evidence="2" id="KW-1185">Reference proteome</keyword>
<dbReference type="Gene3D" id="2.40.50.140">
    <property type="entry name" value="Nucleic acid-binding proteins"/>
    <property type="match status" value="1"/>
</dbReference>
<dbReference type="InterPro" id="IPR012340">
    <property type="entry name" value="NA-bd_OB-fold"/>
</dbReference>
<dbReference type="EMBL" id="PQIB02000008">
    <property type="protein sequence ID" value="RLN03569.1"/>
    <property type="molecule type" value="Genomic_DNA"/>
</dbReference>
<dbReference type="AlphaFoldDB" id="A0A3L6RG72"/>
<organism evidence="1 2">
    <name type="scientific">Panicum miliaceum</name>
    <name type="common">Proso millet</name>
    <name type="synonym">Broomcorn millet</name>
    <dbReference type="NCBI Taxonomy" id="4540"/>
    <lineage>
        <taxon>Eukaryota</taxon>
        <taxon>Viridiplantae</taxon>
        <taxon>Streptophyta</taxon>
        <taxon>Embryophyta</taxon>
        <taxon>Tracheophyta</taxon>
        <taxon>Spermatophyta</taxon>
        <taxon>Magnoliopsida</taxon>
        <taxon>Liliopsida</taxon>
        <taxon>Poales</taxon>
        <taxon>Poaceae</taxon>
        <taxon>PACMAD clade</taxon>
        <taxon>Panicoideae</taxon>
        <taxon>Panicodae</taxon>
        <taxon>Paniceae</taxon>
        <taxon>Panicinae</taxon>
        <taxon>Panicum</taxon>
        <taxon>Panicum sect. Panicum</taxon>
    </lineage>
</organism>
<gene>
    <name evidence="1" type="ORF">C2845_PM13G19240</name>
</gene>
<proteinExistence type="predicted"/>
<accession>A0A3L6RG72</accession>
<name>A0A3L6RG72_PANMI</name>
<protein>
    <submittedName>
        <fullName evidence="1">Uncharacterized protein</fullName>
    </submittedName>
</protein>